<dbReference type="SUPFAM" id="SSF48652">
    <property type="entry name" value="Tetraspanin"/>
    <property type="match status" value="1"/>
</dbReference>
<protein>
    <recommendedName>
        <fullName evidence="6">Tetraspanin</fullName>
    </recommendedName>
</protein>
<feature type="transmembrane region" description="Helical" evidence="6">
    <location>
        <begin position="217"/>
        <end position="237"/>
    </location>
</feature>
<evidence type="ECO:0000256" key="4">
    <source>
        <dbReference type="ARBA" id="ARBA00022989"/>
    </source>
</evidence>
<keyword evidence="8" id="KW-1185">Reference proteome</keyword>
<dbReference type="EMBL" id="JAIFTH010000177">
    <property type="protein sequence ID" value="KAG9510319.1"/>
    <property type="molecule type" value="Genomic_DNA"/>
</dbReference>
<dbReference type="CDD" id="cd03127">
    <property type="entry name" value="tetraspanin_LEL"/>
    <property type="match status" value="1"/>
</dbReference>
<keyword evidence="3 6" id="KW-0812">Transmembrane</keyword>
<evidence type="ECO:0000313" key="8">
    <source>
        <dbReference type="Proteomes" id="UP000825002"/>
    </source>
</evidence>
<feature type="transmembrane region" description="Helical" evidence="6">
    <location>
        <begin position="12"/>
        <end position="35"/>
    </location>
</feature>
<evidence type="ECO:0000313" key="7">
    <source>
        <dbReference type="EMBL" id="KAG9510319.1"/>
    </source>
</evidence>
<dbReference type="InterPro" id="IPR000301">
    <property type="entry name" value="Tetraspanin_animals"/>
</dbReference>
<dbReference type="InterPro" id="IPR018499">
    <property type="entry name" value="Tetraspanin/Peripherin"/>
</dbReference>
<comment type="subcellular location">
    <subcellularLocation>
        <location evidence="1 6">Membrane</location>
        <topology evidence="1 6">Multi-pass membrane protein</topology>
    </subcellularLocation>
</comment>
<evidence type="ECO:0000256" key="1">
    <source>
        <dbReference type="ARBA" id="ARBA00004141"/>
    </source>
</evidence>
<accession>A0ABQ7SA75</accession>
<gene>
    <name evidence="7" type="primary">Tspan6</name>
    <name evidence="7" type="ORF">GZH46_01143</name>
</gene>
<dbReference type="InterPro" id="IPR008952">
    <property type="entry name" value="Tetraspanin_EC2_sf"/>
</dbReference>
<dbReference type="PIRSF" id="PIRSF002419">
    <property type="entry name" value="Tetraspanin"/>
    <property type="match status" value="1"/>
</dbReference>
<organism evidence="7 8">
    <name type="scientific">Fragariocoptes setiger</name>
    <dbReference type="NCBI Taxonomy" id="1670756"/>
    <lineage>
        <taxon>Eukaryota</taxon>
        <taxon>Metazoa</taxon>
        <taxon>Ecdysozoa</taxon>
        <taxon>Arthropoda</taxon>
        <taxon>Chelicerata</taxon>
        <taxon>Arachnida</taxon>
        <taxon>Acari</taxon>
        <taxon>Acariformes</taxon>
        <taxon>Trombidiformes</taxon>
        <taxon>Prostigmata</taxon>
        <taxon>Eupodina</taxon>
        <taxon>Eriophyoidea</taxon>
        <taxon>Phytoptidae</taxon>
        <taxon>Fragariocoptes</taxon>
    </lineage>
</organism>
<keyword evidence="5 6" id="KW-0472">Membrane</keyword>
<dbReference type="Pfam" id="PF00335">
    <property type="entry name" value="Tetraspanin"/>
    <property type="match status" value="1"/>
</dbReference>
<feature type="transmembrane region" description="Helical" evidence="6">
    <location>
        <begin position="55"/>
        <end position="79"/>
    </location>
</feature>
<dbReference type="Proteomes" id="UP000825002">
    <property type="component" value="Unassembled WGS sequence"/>
</dbReference>
<evidence type="ECO:0000256" key="3">
    <source>
        <dbReference type="ARBA" id="ARBA00022692"/>
    </source>
</evidence>
<comment type="similarity">
    <text evidence="2 6">Belongs to the tetraspanin (TM4SF) family.</text>
</comment>
<dbReference type="PANTHER" id="PTHR19282">
    <property type="entry name" value="TETRASPANIN"/>
    <property type="match status" value="1"/>
</dbReference>
<sequence>MSRLCYTFSRYYVITINLIVTAVALFLVYVSLSAFDKDFGLDSLEDTHPRVVHTYISIIGAGTGVVIALLSLMGFFGAVKRSRVALTLYSAIIIIVVSFIIISLILTYRLASQKPPATKPDRDSINKTVSSYDYANSDDVATRAWDTIQTNLQCCGLTGPDDWTTYGKNGMIPRSCCKTRTESSLPKFEYCSSSDYKVGCWETATDFLYSHLSDVRIMLYVVLIFSLSCVVSALWVVRTLKKSVEVV</sequence>
<proteinExistence type="inferred from homology"/>
<name>A0ABQ7SA75_9ACAR</name>
<reference evidence="7 8" key="1">
    <citation type="submission" date="2020-10" db="EMBL/GenBank/DDBJ databases">
        <authorList>
            <person name="Klimov P.B."/>
            <person name="Dyachkov S.M."/>
            <person name="Chetverikov P.E."/>
        </authorList>
    </citation>
    <scope>NUCLEOTIDE SEQUENCE [LARGE SCALE GENOMIC DNA]</scope>
    <source>
        <strain evidence="7">BMOC 18-1129-001#AD2665</strain>
        <tissue evidence="7">Entire mites</tissue>
    </source>
</reference>
<evidence type="ECO:0000256" key="2">
    <source>
        <dbReference type="ARBA" id="ARBA00006840"/>
    </source>
</evidence>
<dbReference type="Gene3D" id="1.10.1450.10">
    <property type="entry name" value="Tetraspanin"/>
    <property type="match status" value="1"/>
</dbReference>
<evidence type="ECO:0000256" key="6">
    <source>
        <dbReference type="RuleBase" id="RU361218"/>
    </source>
</evidence>
<feature type="transmembrane region" description="Helical" evidence="6">
    <location>
        <begin position="86"/>
        <end position="111"/>
    </location>
</feature>
<keyword evidence="4 6" id="KW-1133">Transmembrane helix</keyword>
<comment type="caution">
    <text evidence="7">The sequence shown here is derived from an EMBL/GenBank/DDBJ whole genome shotgun (WGS) entry which is preliminary data.</text>
</comment>
<evidence type="ECO:0000256" key="5">
    <source>
        <dbReference type="ARBA" id="ARBA00023136"/>
    </source>
</evidence>